<dbReference type="EMBL" id="CP000386">
    <property type="protein sequence ID" value="ABG04408.1"/>
    <property type="molecule type" value="Genomic_DNA"/>
</dbReference>
<dbReference type="AlphaFoldDB" id="Q1AW20"/>
<dbReference type="OrthoDB" id="3401376at2"/>
<dbReference type="KEGG" id="rxy:Rxyl_1446"/>
<dbReference type="InterPro" id="IPR024479">
    <property type="entry name" value="DUF3866"/>
</dbReference>
<sequence length="337" mass="34496">MLRRARALGEPGEDGLLEVELEEGPLAGRRVAAICYPQLGRRPAGGEEVLANTLGLEMGLGTGGMAVLVPAGGAGEVPENCDHFVKLPYTPLQHPASRPPRAAESLRGVPIAVLPLHSHLAPACCAAAALRPGCRVAFVWQEGGALPVALSATVRLLRERGLLGPVVSAGNCFGGDVEAPNAYSALLAAAGEADLVLAGIGPGVVGTGAPYGHGGMAAAGALNAACALGGRPVLAPRLSRADPRPRHRGVSHHTRSVLEAALAPCRVALPEGAVSEEEVRALPRRHSYVRVAYGAAGLEGRFGVTFQSMGRGYERDPCFFDAAAAAVALALGEVRGR</sequence>
<dbReference type="Proteomes" id="UP000006637">
    <property type="component" value="Chromosome"/>
</dbReference>
<dbReference type="STRING" id="266117.Rxyl_1446"/>
<evidence type="ECO:0000313" key="1">
    <source>
        <dbReference type="EMBL" id="ABG04408.1"/>
    </source>
</evidence>
<proteinExistence type="predicted"/>
<organism evidence="1 2">
    <name type="scientific">Rubrobacter xylanophilus (strain DSM 9941 / JCM 11954 / NBRC 16129 / PRD-1)</name>
    <dbReference type="NCBI Taxonomy" id="266117"/>
    <lineage>
        <taxon>Bacteria</taxon>
        <taxon>Bacillati</taxon>
        <taxon>Actinomycetota</taxon>
        <taxon>Rubrobacteria</taxon>
        <taxon>Rubrobacterales</taxon>
        <taxon>Rubrobacteraceae</taxon>
        <taxon>Rubrobacter</taxon>
    </lineage>
</organism>
<protein>
    <recommendedName>
        <fullName evidence="3">DUF3866 domain-containing protein</fullName>
    </recommendedName>
</protein>
<dbReference type="HOGENOM" id="CLU_042007_0_0_11"/>
<evidence type="ECO:0000313" key="2">
    <source>
        <dbReference type="Proteomes" id="UP000006637"/>
    </source>
</evidence>
<dbReference type="eggNOG" id="COG3502">
    <property type="taxonomic scope" value="Bacteria"/>
</dbReference>
<accession>Q1AW20</accession>
<gene>
    <name evidence="1" type="ordered locus">Rxyl_1446</name>
</gene>
<reference evidence="1 2" key="1">
    <citation type="submission" date="2006-06" db="EMBL/GenBank/DDBJ databases">
        <title>Complete sequence of Rubrobacter xylanophilus DSM 9941.</title>
        <authorList>
            <consortium name="US DOE Joint Genome Institute"/>
            <person name="Copeland A."/>
            <person name="Lucas S."/>
            <person name="Lapidus A."/>
            <person name="Barry K."/>
            <person name="Detter J.C."/>
            <person name="Glavina del Rio T."/>
            <person name="Hammon N."/>
            <person name="Israni S."/>
            <person name="Dalin E."/>
            <person name="Tice H."/>
            <person name="Pitluck S."/>
            <person name="Munk A.C."/>
            <person name="Brettin T."/>
            <person name="Bruce D."/>
            <person name="Han C."/>
            <person name="Tapia R."/>
            <person name="Gilna P."/>
            <person name="Schmutz J."/>
            <person name="Larimer F."/>
            <person name="Land M."/>
            <person name="Hauser L."/>
            <person name="Kyrpides N."/>
            <person name="Lykidis A."/>
            <person name="da Costa M.S."/>
            <person name="Rainey F.A."/>
            <person name="Empadinhas N."/>
            <person name="Jolivet E."/>
            <person name="Battista J.R."/>
            <person name="Richardson P."/>
        </authorList>
    </citation>
    <scope>NUCLEOTIDE SEQUENCE [LARGE SCALE GENOMIC DNA]</scope>
    <source>
        <strain evidence="2">DSM 9941 / NBRC 16129 / PRD-1</strain>
    </source>
</reference>
<evidence type="ECO:0008006" key="3">
    <source>
        <dbReference type="Google" id="ProtNLM"/>
    </source>
</evidence>
<dbReference type="Pfam" id="PF12982">
    <property type="entry name" value="DUF3866"/>
    <property type="match status" value="1"/>
</dbReference>
<keyword evidence="2" id="KW-1185">Reference proteome</keyword>
<name>Q1AW20_RUBXD</name>
<dbReference type="RefSeq" id="WP_011564425.1">
    <property type="nucleotide sequence ID" value="NC_008148.1"/>
</dbReference>